<sequence>MVVMFEKWVLALIWLQLSWSGPGSCGKVLVWPMDHSHWINLKFILNELASRGHNVTVLVPSMTFLIDPTERSALNYEVYPSTFQKNDWWDLFESFIYLVTSEMPRLSSWQGTAKLNEIFLYFAQKIREVCRSVALNQELRKKLQEADFDVLITDPAIPCGELIAEILEIPLVHTLRFSPGNKMEKYCGGLPSPLSYVPSILTGLTDRMSFVQRLINTLLSLYFDFWLDQLGEKEWDQLYSEVLGRPTTLCEIMGKAEMWLIRTYWDFEFPRPYLPNFEFVGGLHCQPAKPLPEEMEAFVQSSGEHGIVVFSLGSMVKNLTEEKANLIAAALAQIPQKVLWRYKGKQPATLGPNTKLYDWIPQNDLLGHPKTKAFITHGGTNGIYEAIYHGVPMVGIPMFADQPDNIAHMKAKGAAAEVDFSSMTTDDLLGALDAVINEASYKESALRLSRIHHDQPTKPLDRAVFWIEFVMRHKGAKHLRPASHSLTWYQYHCLDVVAFLLGCAALGLFVVARCCLFCCGKLGRTGRKRKRE</sequence>
<comment type="similarity">
    <text evidence="1 7">Belongs to the UDP-glycosyltransferase family.</text>
</comment>
<dbReference type="Ensembl" id="ENSOANT00000064343.1">
    <property type="protein sequence ID" value="ENSOANP00000052302.1"/>
    <property type="gene ID" value="ENSOANG00000045491.1"/>
</dbReference>
<evidence type="ECO:0000256" key="8">
    <source>
        <dbReference type="RuleBase" id="RU362059"/>
    </source>
</evidence>
<evidence type="ECO:0000313" key="9">
    <source>
        <dbReference type="Ensembl" id="ENSOANP00000052302.1"/>
    </source>
</evidence>
<dbReference type="GO" id="GO:0016020">
    <property type="term" value="C:membrane"/>
    <property type="evidence" value="ECO:0007669"/>
    <property type="project" value="UniProtKB-SubCell"/>
</dbReference>
<dbReference type="OMA" id="GRSHWMM"/>
<dbReference type="FunFam" id="3.40.50.2000:FF:000081">
    <property type="entry name" value="UDP-glucuronosyltransferase 2A2"/>
    <property type="match status" value="1"/>
</dbReference>
<dbReference type="FunFam" id="3.40.50.2000:FF:000001">
    <property type="entry name" value="UDP-glucuronosyltransferase"/>
    <property type="match status" value="1"/>
</dbReference>
<reference evidence="9" key="2">
    <citation type="submission" date="2025-08" db="UniProtKB">
        <authorList>
            <consortium name="Ensembl"/>
        </authorList>
    </citation>
    <scope>IDENTIFICATION</scope>
    <source>
        <strain evidence="9">Glennie</strain>
    </source>
</reference>
<gene>
    <name evidence="9" type="primary">UGT2A2</name>
</gene>
<keyword evidence="10" id="KW-1185">Reference proteome</keyword>
<evidence type="ECO:0000256" key="1">
    <source>
        <dbReference type="ARBA" id="ARBA00009995"/>
    </source>
</evidence>
<reference evidence="9 10" key="1">
    <citation type="journal article" date="2008" name="Nature">
        <title>Genome analysis of the platypus reveals unique signatures of evolution.</title>
        <authorList>
            <person name="Warren W.C."/>
            <person name="Hillier L.W."/>
            <person name="Marshall Graves J.A."/>
            <person name="Birney E."/>
            <person name="Ponting C.P."/>
            <person name="Grutzner F."/>
            <person name="Belov K."/>
            <person name="Miller W."/>
            <person name="Clarke L."/>
            <person name="Chinwalla A.T."/>
            <person name="Yang S.P."/>
            <person name="Heger A."/>
            <person name="Locke D.P."/>
            <person name="Miethke P."/>
            <person name="Waters P.D."/>
            <person name="Veyrunes F."/>
            <person name="Fulton L."/>
            <person name="Fulton B."/>
            <person name="Graves T."/>
            <person name="Wallis J."/>
            <person name="Puente X.S."/>
            <person name="Lopez-Otin C."/>
            <person name="Ordonez G.R."/>
            <person name="Eichler E.E."/>
            <person name="Chen L."/>
            <person name="Cheng Z."/>
            <person name="Deakin J.E."/>
            <person name="Alsop A."/>
            <person name="Thompson K."/>
            <person name="Kirby P."/>
            <person name="Papenfuss A.T."/>
            <person name="Wakefield M.J."/>
            <person name="Olender T."/>
            <person name="Lancet D."/>
            <person name="Huttley G.A."/>
            <person name="Smit A.F."/>
            <person name="Pask A."/>
            <person name="Temple-Smith P."/>
            <person name="Batzer M.A."/>
            <person name="Walker J.A."/>
            <person name="Konkel M.K."/>
            <person name="Harris R.S."/>
            <person name="Whittington C.M."/>
            <person name="Wong E.S."/>
            <person name="Gemmell N.J."/>
            <person name="Buschiazzo E."/>
            <person name="Vargas Jentzsch I.M."/>
            <person name="Merkel A."/>
            <person name="Schmitz J."/>
            <person name="Zemann A."/>
            <person name="Churakov G."/>
            <person name="Kriegs J.O."/>
            <person name="Brosius J."/>
            <person name="Murchison E.P."/>
            <person name="Sachidanandam R."/>
            <person name="Smith C."/>
            <person name="Hannon G.J."/>
            <person name="Tsend-Ayush E."/>
            <person name="McMillan D."/>
            <person name="Attenborough R."/>
            <person name="Rens W."/>
            <person name="Ferguson-Smith M."/>
            <person name="Lefevre C.M."/>
            <person name="Sharp J.A."/>
            <person name="Nicholas K.R."/>
            <person name="Ray D.A."/>
            <person name="Kube M."/>
            <person name="Reinhardt R."/>
            <person name="Pringle T.H."/>
            <person name="Taylor J."/>
            <person name="Jones R.C."/>
            <person name="Nixon B."/>
            <person name="Dacheux J.L."/>
            <person name="Niwa H."/>
            <person name="Sekita Y."/>
            <person name="Huang X."/>
            <person name="Stark A."/>
            <person name="Kheradpour P."/>
            <person name="Kellis M."/>
            <person name="Flicek P."/>
            <person name="Chen Y."/>
            <person name="Webber C."/>
            <person name="Hardison R."/>
            <person name="Nelson J."/>
            <person name="Hallsworth-Pepin K."/>
            <person name="Delehaunty K."/>
            <person name="Markovic C."/>
            <person name="Minx P."/>
            <person name="Feng Y."/>
            <person name="Kremitzki C."/>
            <person name="Mitreva M."/>
            <person name="Glasscock J."/>
            <person name="Wylie T."/>
            <person name="Wohldmann P."/>
            <person name="Thiru P."/>
            <person name="Nhan M.N."/>
            <person name="Pohl C.S."/>
            <person name="Smith S.M."/>
            <person name="Hou S."/>
            <person name="Nefedov M."/>
            <person name="de Jong P.J."/>
            <person name="Renfree M.B."/>
            <person name="Mardis E.R."/>
            <person name="Wilson R.K."/>
        </authorList>
    </citation>
    <scope>NUCLEOTIDE SEQUENCE [LARGE SCALE GENOMIC DNA]</scope>
    <source>
        <strain evidence="9 10">Glennie</strain>
    </source>
</reference>
<dbReference type="PANTHER" id="PTHR48043">
    <property type="entry name" value="EG:EG0003.4 PROTEIN-RELATED"/>
    <property type="match status" value="1"/>
</dbReference>
<feature type="signal peptide" evidence="8">
    <location>
        <begin position="1"/>
        <end position="20"/>
    </location>
</feature>
<keyword evidence="2 7" id="KW-0328">Glycosyltransferase</keyword>
<dbReference type="PANTHER" id="PTHR48043:SF137">
    <property type="entry name" value="UDP-GLUCURONOSYLTRANSFERASE 2A3"/>
    <property type="match status" value="1"/>
</dbReference>
<comment type="catalytic activity">
    <reaction evidence="8">
        <text>glucuronate acceptor + UDP-alpha-D-glucuronate = acceptor beta-D-glucuronoside + UDP + H(+)</text>
        <dbReference type="Rhea" id="RHEA:21032"/>
        <dbReference type="ChEBI" id="CHEBI:15378"/>
        <dbReference type="ChEBI" id="CHEBI:58052"/>
        <dbReference type="ChEBI" id="CHEBI:58223"/>
        <dbReference type="ChEBI" id="CHEBI:132367"/>
        <dbReference type="ChEBI" id="CHEBI:132368"/>
        <dbReference type="EC" id="2.4.1.17"/>
    </reaction>
</comment>
<evidence type="ECO:0000256" key="4">
    <source>
        <dbReference type="ARBA" id="ARBA00022692"/>
    </source>
</evidence>
<evidence type="ECO:0000256" key="3">
    <source>
        <dbReference type="ARBA" id="ARBA00022679"/>
    </source>
</evidence>
<dbReference type="PROSITE" id="PS00375">
    <property type="entry name" value="UDPGT"/>
    <property type="match status" value="1"/>
</dbReference>
<dbReference type="GeneTree" id="ENSGT00940000153212"/>
<dbReference type="Bgee" id="ENSOANG00000045491">
    <property type="expression patterns" value="Expressed in liver and 4 other cell types or tissues"/>
</dbReference>
<dbReference type="Proteomes" id="UP000002279">
    <property type="component" value="Chromosome 10"/>
</dbReference>
<dbReference type="InterPro" id="IPR050271">
    <property type="entry name" value="UDP-glycosyltransferase"/>
</dbReference>
<dbReference type="InParanoid" id="A0A6I8PI52"/>
<dbReference type="InterPro" id="IPR002213">
    <property type="entry name" value="UDP_glucos_trans"/>
</dbReference>
<keyword evidence="8" id="KW-0732">Signal</keyword>
<dbReference type="CTD" id="574537"/>
<dbReference type="GO" id="GO:0015020">
    <property type="term" value="F:glucuronosyltransferase activity"/>
    <property type="evidence" value="ECO:0007669"/>
    <property type="project" value="UniProtKB-EC"/>
</dbReference>
<reference evidence="9" key="3">
    <citation type="submission" date="2025-09" db="UniProtKB">
        <authorList>
            <consortium name="Ensembl"/>
        </authorList>
    </citation>
    <scope>IDENTIFICATION</scope>
    <source>
        <strain evidence="9">Glennie</strain>
    </source>
</reference>
<name>A0A6I8PI52_ORNAN</name>
<dbReference type="InterPro" id="IPR035595">
    <property type="entry name" value="UDP_glycos_trans_CS"/>
</dbReference>
<feature type="transmembrane region" description="Helical" evidence="8">
    <location>
        <begin position="496"/>
        <end position="520"/>
    </location>
</feature>
<keyword evidence="5 8" id="KW-1133">Transmembrane helix</keyword>
<keyword evidence="3 7" id="KW-0808">Transferase</keyword>
<accession>A0A6I8PI52</accession>
<evidence type="ECO:0000313" key="10">
    <source>
        <dbReference type="Proteomes" id="UP000002279"/>
    </source>
</evidence>
<keyword evidence="6 8" id="KW-0472">Membrane</keyword>
<dbReference type="GeneID" id="100091715"/>
<dbReference type="Pfam" id="PF00201">
    <property type="entry name" value="UDPGT"/>
    <property type="match status" value="1"/>
</dbReference>
<proteinExistence type="inferred from homology"/>
<evidence type="ECO:0000256" key="6">
    <source>
        <dbReference type="ARBA" id="ARBA00023136"/>
    </source>
</evidence>
<dbReference type="CDD" id="cd03784">
    <property type="entry name" value="GT1_Gtf-like"/>
    <property type="match status" value="1"/>
</dbReference>
<organism evidence="9 10">
    <name type="scientific">Ornithorhynchus anatinus</name>
    <name type="common">Duckbill platypus</name>
    <dbReference type="NCBI Taxonomy" id="9258"/>
    <lineage>
        <taxon>Eukaryota</taxon>
        <taxon>Metazoa</taxon>
        <taxon>Chordata</taxon>
        <taxon>Craniata</taxon>
        <taxon>Vertebrata</taxon>
        <taxon>Euteleostomi</taxon>
        <taxon>Mammalia</taxon>
        <taxon>Monotremata</taxon>
        <taxon>Ornithorhynchidae</taxon>
        <taxon>Ornithorhynchus</taxon>
    </lineage>
</organism>
<protein>
    <recommendedName>
        <fullName evidence="8">UDP-glucuronosyltransferase</fullName>
        <ecNumber evidence="8">2.4.1.17</ecNumber>
    </recommendedName>
</protein>
<dbReference type="Gene3D" id="3.40.50.2000">
    <property type="entry name" value="Glycogen Phosphorylase B"/>
    <property type="match status" value="2"/>
</dbReference>
<dbReference type="SUPFAM" id="SSF53756">
    <property type="entry name" value="UDP-Glycosyltransferase/glycogen phosphorylase"/>
    <property type="match status" value="1"/>
</dbReference>
<comment type="subcellular location">
    <subcellularLocation>
        <location evidence="8">Membrane</location>
        <topology evidence="8">Single-pass membrane protein</topology>
    </subcellularLocation>
</comment>
<dbReference type="AlphaFoldDB" id="A0A6I8PI52"/>
<evidence type="ECO:0000256" key="5">
    <source>
        <dbReference type="ARBA" id="ARBA00022989"/>
    </source>
</evidence>
<dbReference type="EC" id="2.4.1.17" evidence="8"/>
<dbReference type="RefSeq" id="XP_028929293.1">
    <property type="nucleotide sequence ID" value="XM_029073460.2"/>
</dbReference>
<feature type="chain" id="PRO_5026372520" description="UDP-glucuronosyltransferase" evidence="8">
    <location>
        <begin position="21"/>
        <end position="532"/>
    </location>
</feature>
<keyword evidence="4 8" id="KW-0812">Transmembrane</keyword>
<evidence type="ECO:0000256" key="2">
    <source>
        <dbReference type="ARBA" id="ARBA00022676"/>
    </source>
</evidence>
<dbReference type="FunCoup" id="A0A6I8PI52">
    <property type="interactions" value="238"/>
</dbReference>
<evidence type="ECO:0000256" key="7">
    <source>
        <dbReference type="RuleBase" id="RU003718"/>
    </source>
</evidence>